<keyword evidence="2" id="KW-0812">Transmembrane</keyword>
<comment type="caution">
    <text evidence="3">The sequence shown here is derived from an EMBL/GenBank/DDBJ whole genome shotgun (WGS) entry which is preliminary data.</text>
</comment>
<organism evidence="3 4">
    <name type="scientific">Aliidiomarina haloalkalitolerans</name>
    <dbReference type="NCBI Taxonomy" id="859059"/>
    <lineage>
        <taxon>Bacteria</taxon>
        <taxon>Pseudomonadati</taxon>
        <taxon>Pseudomonadota</taxon>
        <taxon>Gammaproteobacteria</taxon>
        <taxon>Alteromonadales</taxon>
        <taxon>Idiomarinaceae</taxon>
        <taxon>Aliidiomarina</taxon>
    </lineage>
</organism>
<dbReference type="OrthoDB" id="6398477at2"/>
<dbReference type="Proteomes" id="UP000288212">
    <property type="component" value="Unassembled WGS sequence"/>
</dbReference>
<proteinExistence type="predicted"/>
<keyword evidence="4" id="KW-1185">Reference proteome</keyword>
<reference evidence="3 4" key="1">
    <citation type="journal article" date="2011" name="Front. Microbiol.">
        <title>Genomic signatures of strain selection and enhancement in Bacillus atrophaeus var. globigii, a historical biowarfare simulant.</title>
        <authorList>
            <person name="Gibbons H.S."/>
            <person name="Broomall S.M."/>
            <person name="McNew L.A."/>
            <person name="Daligault H."/>
            <person name="Chapman C."/>
            <person name="Bruce D."/>
            <person name="Karavis M."/>
            <person name="Krepps M."/>
            <person name="McGregor P.A."/>
            <person name="Hong C."/>
            <person name="Park K.H."/>
            <person name="Akmal A."/>
            <person name="Feldman A."/>
            <person name="Lin J.S."/>
            <person name="Chang W.E."/>
            <person name="Higgs B.W."/>
            <person name="Demirev P."/>
            <person name="Lindquist J."/>
            <person name="Liem A."/>
            <person name="Fochler E."/>
            <person name="Read T.D."/>
            <person name="Tapia R."/>
            <person name="Johnson S."/>
            <person name="Bishop-Lilly K.A."/>
            <person name="Detter C."/>
            <person name="Han C."/>
            <person name="Sozhamannan S."/>
            <person name="Rosenzweig C.N."/>
            <person name="Skowronski E.W."/>
        </authorList>
    </citation>
    <scope>NUCLEOTIDE SEQUENCE [LARGE SCALE GENOMIC DNA]</scope>
    <source>
        <strain evidence="3 4">AK5</strain>
    </source>
</reference>
<sequence>MSNAPIFFILVVIVIAAIFVVRRLANNSAAESQPTSTAKPAEPAAAKTEAQASNAQATPQSSPQSRKEMSEKPVKEANKSTKVSKDVDPVIDSADKSQPSPLGAEVPDEVKEPLIALDDEKDPLARHRLYQQITETSYRNRADEGWRAICKTYSARHIKEFADLQQAVAAANGGNLPQVTTFQNYATLLVEDGKFDQAITVCEQALAFGLDDKTKTGFAGRIERIQKQKAKAAS</sequence>
<evidence type="ECO:0000256" key="2">
    <source>
        <dbReference type="SAM" id="Phobius"/>
    </source>
</evidence>
<keyword evidence="2" id="KW-1133">Transmembrane helix</keyword>
<evidence type="ECO:0000313" key="4">
    <source>
        <dbReference type="Proteomes" id="UP000288212"/>
    </source>
</evidence>
<dbReference type="EMBL" id="PIPI01000006">
    <property type="protein sequence ID" value="RUO19187.1"/>
    <property type="molecule type" value="Genomic_DNA"/>
</dbReference>
<protein>
    <submittedName>
        <fullName evidence="3">Uncharacterized protein</fullName>
    </submittedName>
</protein>
<feature type="compositionally biased region" description="Low complexity" evidence="1">
    <location>
        <begin position="37"/>
        <end position="50"/>
    </location>
</feature>
<feature type="compositionally biased region" description="Polar residues" evidence="1">
    <location>
        <begin position="51"/>
        <end position="64"/>
    </location>
</feature>
<evidence type="ECO:0000313" key="3">
    <source>
        <dbReference type="EMBL" id="RUO19187.1"/>
    </source>
</evidence>
<feature type="transmembrane region" description="Helical" evidence="2">
    <location>
        <begin position="6"/>
        <end position="25"/>
    </location>
</feature>
<keyword evidence="2" id="KW-0472">Membrane</keyword>
<dbReference type="AlphaFoldDB" id="A0A432VS55"/>
<feature type="compositionally biased region" description="Basic and acidic residues" evidence="1">
    <location>
        <begin position="65"/>
        <end position="88"/>
    </location>
</feature>
<gene>
    <name evidence="3" type="ORF">CWE06_09135</name>
</gene>
<evidence type="ECO:0000256" key="1">
    <source>
        <dbReference type="SAM" id="MobiDB-lite"/>
    </source>
</evidence>
<feature type="region of interest" description="Disordered" evidence="1">
    <location>
        <begin position="28"/>
        <end position="107"/>
    </location>
</feature>
<name>A0A432VS55_9GAMM</name>
<dbReference type="RefSeq" id="WP_126793348.1">
    <property type="nucleotide sequence ID" value="NZ_PIPI01000006.1"/>
</dbReference>
<accession>A0A432VS55</accession>